<protein>
    <submittedName>
        <fullName evidence="1">Uncharacterized protein</fullName>
    </submittedName>
</protein>
<evidence type="ECO:0000313" key="1">
    <source>
        <dbReference type="EMBL" id="KKL07867.1"/>
    </source>
</evidence>
<proteinExistence type="predicted"/>
<dbReference type="AlphaFoldDB" id="A0A0F9B257"/>
<comment type="caution">
    <text evidence="1">The sequence shown here is derived from an EMBL/GenBank/DDBJ whole genome shotgun (WGS) entry which is preliminary data.</text>
</comment>
<dbReference type="EMBL" id="LAZR01043116">
    <property type="protein sequence ID" value="KKL07867.1"/>
    <property type="molecule type" value="Genomic_DNA"/>
</dbReference>
<name>A0A0F9B257_9ZZZZ</name>
<organism evidence="1">
    <name type="scientific">marine sediment metagenome</name>
    <dbReference type="NCBI Taxonomy" id="412755"/>
    <lineage>
        <taxon>unclassified sequences</taxon>
        <taxon>metagenomes</taxon>
        <taxon>ecological metagenomes</taxon>
    </lineage>
</organism>
<accession>A0A0F9B257</accession>
<sequence length="102" mass="11743">MAWSDQTKEALHQWLAPDTWYNGNPQDDARFSVFVASVWNDEHSVWDETRTRERITQEGIKLHPGCDDLAKQVAKSRVSEGTAILDFLSHVRKKGQFALLEM</sequence>
<gene>
    <name evidence="1" type="ORF">LCGC14_2581710</name>
</gene>
<reference evidence="1" key="1">
    <citation type="journal article" date="2015" name="Nature">
        <title>Complex archaea that bridge the gap between prokaryotes and eukaryotes.</title>
        <authorList>
            <person name="Spang A."/>
            <person name="Saw J.H."/>
            <person name="Jorgensen S.L."/>
            <person name="Zaremba-Niedzwiedzka K."/>
            <person name="Martijn J."/>
            <person name="Lind A.E."/>
            <person name="van Eijk R."/>
            <person name="Schleper C."/>
            <person name="Guy L."/>
            <person name="Ettema T.J."/>
        </authorList>
    </citation>
    <scope>NUCLEOTIDE SEQUENCE</scope>
</reference>